<dbReference type="AlphaFoldDB" id="A0A7M5XJI9"/>
<dbReference type="GO" id="GO:0008270">
    <property type="term" value="F:zinc ion binding"/>
    <property type="evidence" value="ECO:0007669"/>
    <property type="project" value="UniProtKB-KW"/>
</dbReference>
<keyword evidence="1" id="KW-0479">Metal-binding</keyword>
<evidence type="ECO:0000256" key="3">
    <source>
        <dbReference type="ARBA" id="ARBA00022833"/>
    </source>
</evidence>
<proteinExistence type="predicted"/>
<feature type="compositionally biased region" description="Acidic residues" evidence="4">
    <location>
        <begin position="121"/>
        <end position="133"/>
    </location>
</feature>
<feature type="region of interest" description="Disordered" evidence="4">
    <location>
        <begin position="371"/>
        <end position="547"/>
    </location>
</feature>
<feature type="compositionally biased region" description="Basic and acidic residues" evidence="4">
    <location>
        <begin position="888"/>
        <end position="907"/>
    </location>
</feature>
<keyword evidence="2" id="KW-0863">Zinc-finger</keyword>
<accession>A0A7M5XJI9</accession>
<feature type="compositionally biased region" description="Basic and acidic residues" evidence="4">
    <location>
        <begin position="662"/>
        <end position="683"/>
    </location>
</feature>
<feature type="region of interest" description="Disordered" evidence="4">
    <location>
        <begin position="41"/>
        <end position="184"/>
    </location>
</feature>
<dbReference type="CDD" id="cd20145">
    <property type="entry name" value="PWWP_ZCWPW1"/>
    <property type="match status" value="1"/>
</dbReference>
<dbReference type="Pfam" id="PF00855">
    <property type="entry name" value="PWWP"/>
    <property type="match status" value="1"/>
</dbReference>
<evidence type="ECO:0000256" key="1">
    <source>
        <dbReference type="ARBA" id="ARBA00022723"/>
    </source>
</evidence>
<feature type="compositionally biased region" description="Basic and acidic residues" evidence="4">
    <location>
        <begin position="481"/>
        <end position="512"/>
    </location>
</feature>
<feature type="compositionally biased region" description="Basic residues" evidence="4">
    <location>
        <begin position="865"/>
        <end position="874"/>
    </location>
</feature>
<dbReference type="SMART" id="SM00293">
    <property type="entry name" value="PWWP"/>
    <property type="match status" value="1"/>
</dbReference>
<feature type="compositionally biased region" description="Polar residues" evidence="4">
    <location>
        <begin position="104"/>
        <end position="120"/>
    </location>
</feature>
<feature type="domain" description="CW-type" evidence="6">
    <location>
        <begin position="181"/>
        <end position="234"/>
    </location>
</feature>
<evidence type="ECO:0000259" key="5">
    <source>
        <dbReference type="PROSITE" id="PS50812"/>
    </source>
</evidence>
<feature type="compositionally biased region" description="Basic and acidic residues" evidence="4">
    <location>
        <begin position="428"/>
        <end position="445"/>
    </location>
</feature>
<organism evidence="7 8">
    <name type="scientific">Clytia hemisphaerica</name>
    <dbReference type="NCBI Taxonomy" id="252671"/>
    <lineage>
        <taxon>Eukaryota</taxon>
        <taxon>Metazoa</taxon>
        <taxon>Cnidaria</taxon>
        <taxon>Hydrozoa</taxon>
        <taxon>Hydroidolina</taxon>
        <taxon>Leptothecata</taxon>
        <taxon>Obeliida</taxon>
        <taxon>Clytiidae</taxon>
        <taxon>Clytia</taxon>
    </lineage>
</organism>
<dbReference type="SUPFAM" id="SSF63748">
    <property type="entry name" value="Tudor/PWWP/MBT"/>
    <property type="match status" value="1"/>
</dbReference>
<feature type="compositionally biased region" description="Basic and acidic residues" evidence="4">
    <location>
        <begin position="371"/>
        <end position="410"/>
    </location>
</feature>
<feature type="compositionally biased region" description="Basic and acidic residues" evidence="4">
    <location>
        <begin position="138"/>
        <end position="160"/>
    </location>
</feature>
<dbReference type="InterPro" id="IPR011124">
    <property type="entry name" value="Znf_CW"/>
</dbReference>
<feature type="region of interest" description="Disordered" evidence="4">
    <location>
        <begin position="705"/>
        <end position="907"/>
    </location>
</feature>
<evidence type="ECO:0000259" key="6">
    <source>
        <dbReference type="PROSITE" id="PS51050"/>
    </source>
</evidence>
<sequence length="981" mass="110362">METENLEEFVDLEFCSALSDKLEKLSDSLVEGETLEKDFKKGLTEDDHMTSTHAINSCPIEPENDDDTVETPLKQKIIKNRILSDSESDENESDRENADDIKDSSNQNLNKNKNRILSDSENGENESDRDEQEVPAMSDKKSSDDKIEEFGSQKELEKSLAECSQSDESKKEKSSSKKSGKRSSSSWVQCDTCEKWRCVDTVDDIHSLANGKWVCAMNDDDRRNKCELSQESIPESDEEVDESSYVTYKPGNLVLGKMAGYPWWPGIIEDDPDFESFFYLENKNDKIAASYHVTFFDKDVSRAWLTDYCVRPFTGKEDLKDLGTMSFSGKNYARGVSKAIEDAKKALGYSPEKRVDKYGFLKRFKNKRGSKKDSDKEIKKDEMSAEKNSKTVKEKLSKSEKASKCNEKKATSSTNKALAKPSKPTARKIRDEKEENKKQKEENNVLKKQVAVLREELKKVKSEETDEDRSQNSSQGENEDSSEKRLTVKSESKKSKRPKFAESSRADDKTDTKSTTSMKVTLEEPEQMKTSSQNEQTDSDTLKKQAPVANALESKVLTESELHADQMIKKYIGQDRVVALLDTPEEAEKKRLKAEMTEKLKKGKAAERTKKKEQKGLERQKVKDQKAEKKRLSLEKKKEKVKAKKFVSAQNDGSNKEVVQVKTKETKPKNVAEKTETESKAELDDFEDAVKNKLAAKKVPANENIAGGEVVSEKQETTDVDMVSDNPTEDETTGDKVKDEQQAITTDQKASEVPENEKIPKVISEDQKGSKSDTEAVEKTAKVPKVKADTKTSDGKKNKKSTDKPSKKQKAEKKTPKPSEKAISEEKPKKKKVPKLTKPTLPAIGGDVKKPATGDLTSSAGVIKPKFKAPKKKSSGFQAPTKATKQSSGEKRPLSEDNKEEVLEPALKKKCLESEDNKTMEVEEEPIKKLIIQELESNKENVAKENEVMETDEINIDSLLTKDVEKETSKDNEVLQDSPEF</sequence>
<feature type="region of interest" description="Disordered" evidence="4">
    <location>
        <begin position="584"/>
        <end position="683"/>
    </location>
</feature>
<evidence type="ECO:0000256" key="4">
    <source>
        <dbReference type="SAM" id="MobiDB-lite"/>
    </source>
</evidence>
<feature type="compositionally biased region" description="Basic and acidic residues" evidence="4">
    <location>
        <begin position="812"/>
        <end position="828"/>
    </location>
</feature>
<dbReference type="Pfam" id="PF07496">
    <property type="entry name" value="zf-CW"/>
    <property type="match status" value="1"/>
</dbReference>
<feature type="compositionally biased region" description="Basic and acidic residues" evidence="4">
    <location>
        <begin position="749"/>
        <end position="806"/>
    </location>
</feature>
<evidence type="ECO:0000313" key="7">
    <source>
        <dbReference type="EnsemblMetazoa" id="CLYHEMP024648.1"/>
    </source>
</evidence>
<evidence type="ECO:0000313" key="8">
    <source>
        <dbReference type="Proteomes" id="UP000594262"/>
    </source>
</evidence>
<feature type="compositionally biased region" description="Basic and acidic residues" evidence="4">
    <location>
        <begin position="586"/>
        <end position="638"/>
    </location>
</feature>
<dbReference type="GO" id="GO:0005634">
    <property type="term" value="C:nucleus"/>
    <property type="evidence" value="ECO:0007669"/>
    <property type="project" value="TreeGrafter"/>
</dbReference>
<keyword evidence="8" id="KW-1185">Reference proteome</keyword>
<feature type="compositionally biased region" description="Basic and acidic residues" evidence="4">
    <location>
        <begin position="41"/>
        <end position="50"/>
    </location>
</feature>
<feature type="compositionally biased region" description="Basic and acidic residues" evidence="4">
    <location>
        <begin position="453"/>
        <end position="463"/>
    </location>
</feature>
<dbReference type="OrthoDB" id="5964980at2759"/>
<reference evidence="7" key="1">
    <citation type="submission" date="2021-01" db="UniProtKB">
        <authorList>
            <consortium name="EnsemblMetazoa"/>
        </authorList>
    </citation>
    <scope>IDENTIFICATION</scope>
</reference>
<dbReference type="InterPro" id="IPR000313">
    <property type="entry name" value="PWWP_dom"/>
</dbReference>
<dbReference type="PANTHER" id="PTHR15999">
    <property type="entry name" value="ZINC FINGER CW-TYPE PWWP DOMAIN PROTEIN 1"/>
    <property type="match status" value="1"/>
</dbReference>
<dbReference type="Gene3D" id="2.30.30.140">
    <property type="match status" value="1"/>
</dbReference>
<dbReference type="PROSITE" id="PS50812">
    <property type="entry name" value="PWWP"/>
    <property type="match status" value="1"/>
</dbReference>
<dbReference type="Proteomes" id="UP000594262">
    <property type="component" value="Unplaced"/>
</dbReference>
<dbReference type="PANTHER" id="PTHR15999:SF2">
    <property type="entry name" value="ZINC FINGER CW-TYPE PWWP DOMAIN PROTEIN 1"/>
    <property type="match status" value="1"/>
</dbReference>
<dbReference type="Gene3D" id="3.30.40.100">
    <property type="match status" value="1"/>
</dbReference>
<dbReference type="InterPro" id="IPR042778">
    <property type="entry name" value="ZCWPW1/ZCWPW2"/>
</dbReference>
<protein>
    <submittedName>
        <fullName evidence="7">Uncharacterized protein</fullName>
    </submittedName>
</protein>
<feature type="compositionally biased region" description="Polar residues" evidence="4">
    <location>
        <begin position="875"/>
        <end position="887"/>
    </location>
</feature>
<dbReference type="EnsemblMetazoa" id="CLYHEMT024648.1">
    <property type="protein sequence ID" value="CLYHEMP024648.1"/>
    <property type="gene ID" value="CLYHEMG024648"/>
</dbReference>
<evidence type="ECO:0000256" key="2">
    <source>
        <dbReference type="ARBA" id="ARBA00022771"/>
    </source>
</evidence>
<feature type="compositionally biased region" description="Basic and acidic residues" evidence="4">
    <location>
        <begin position="94"/>
        <end position="103"/>
    </location>
</feature>
<name>A0A7M5XJI9_9CNID</name>
<feature type="domain" description="PWWP" evidence="5">
    <location>
        <begin position="250"/>
        <end position="305"/>
    </location>
</feature>
<keyword evidence="3" id="KW-0862">Zinc</keyword>
<dbReference type="PROSITE" id="PS51050">
    <property type="entry name" value="ZF_CW"/>
    <property type="match status" value="1"/>
</dbReference>